<dbReference type="Proteomes" id="UP000188354">
    <property type="component" value="Unassembled WGS sequence"/>
</dbReference>
<dbReference type="PANTHER" id="PTHR48053:SF126">
    <property type="entry name" value="MDIS1-INTERACTING RECEPTOR LIKE KINASE 2-LIKE ISOFORM X1"/>
    <property type="match status" value="1"/>
</dbReference>
<dbReference type="PROSITE" id="PS00107">
    <property type="entry name" value="PROTEIN_KINASE_ATP"/>
    <property type="match status" value="1"/>
</dbReference>
<keyword evidence="31" id="KW-1185">Reference proteome</keyword>
<keyword evidence="16" id="KW-0418">Kinase</keyword>
<evidence type="ECO:0000256" key="10">
    <source>
        <dbReference type="ARBA" id="ARBA00022614"/>
    </source>
</evidence>
<keyword evidence="14" id="KW-0677">Repeat</keyword>
<keyword evidence="22" id="KW-0675">Receptor</keyword>
<evidence type="ECO:0000256" key="14">
    <source>
        <dbReference type="ARBA" id="ARBA00022737"/>
    </source>
</evidence>
<keyword evidence="15 27" id="KW-0547">Nucleotide-binding</keyword>
<dbReference type="SMART" id="SM00369">
    <property type="entry name" value="LRR_TYP"/>
    <property type="match status" value="7"/>
</dbReference>
<proteinExistence type="inferred from homology"/>
<dbReference type="FunFam" id="1.10.510.10:FF:000445">
    <property type="entry name" value="MDIS1-interacting receptor like kinase 2"/>
    <property type="match status" value="1"/>
</dbReference>
<evidence type="ECO:0000256" key="4">
    <source>
        <dbReference type="ARBA" id="ARBA00004479"/>
    </source>
</evidence>
<comment type="catalytic activity">
    <reaction evidence="26">
        <text>L-seryl-[protein] + ATP = O-phospho-L-seryl-[protein] + ADP + H(+)</text>
        <dbReference type="Rhea" id="RHEA:17989"/>
        <dbReference type="Rhea" id="RHEA-COMP:9863"/>
        <dbReference type="Rhea" id="RHEA-COMP:11604"/>
        <dbReference type="ChEBI" id="CHEBI:15378"/>
        <dbReference type="ChEBI" id="CHEBI:29999"/>
        <dbReference type="ChEBI" id="CHEBI:30616"/>
        <dbReference type="ChEBI" id="CHEBI:83421"/>
        <dbReference type="ChEBI" id="CHEBI:456216"/>
        <dbReference type="EC" id="2.7.11.1"/>
    </reaction>
</comment>
<dbReference type="GO" id="GO:0004674">
    <property type="term" value="F:protein serine/threonine kinase activity"/>
    <property type="evidence" value="ECO:0007669"/>
    <property type="project" value="UniProtKB-KW"/>
</dbReference>
<dbReference type="GO" id="GO:0099402">
    <property type="term" value="P:plant organ development"/>
    <property type="evidence" value="ECO:0007669"/>
    <property type="project" value="UniProtKB-ARBA"/>
</dbReference>
<dbReference type="FunFam" id="3.80.10.10:FF:000095">
    <property type="entry name" value="LRR receptor-like serine/threonine-protein kinase GSO1"/>
    <property type="match status" value="1"/>
</dbReference>
<feature type="binding site" evidence="27">
    <location>
        <position position="597"/>
    </location>
    <ligand>
        <name>ATP</name>
        <dbReference type="ChEBI" id="CHEBI:30616"/>
    </ligand>
</feature>
<comment type="subcellular location">
    <subcellularLocation>
        <location evidence="3">Cell membrane</location>
    </subcellularLocation>
    <subcellularLocation>
        <location evidence="1">Membrane</location>
        <topology evidence="1">Peripheral membrane protein</topology>
    </subcellularLocation>
    <subcellularLocation>
        <location evidence="4">Membrane</location>
        <topology evidence="4">Single-pass type I membrane protein</topology>
    </subcellularLocation>
    <subcellularLocation>
        <location evidence="2">Secreted</location>
        <location evidence="2">Cell wall</location>
    </subcellularLocation>
</comment>
<comment type="similarity">
    <text evidence="24">Belongs to the polygalacturonase-inhibiting protein family.</text>
</comment>
<evidence type="ECO:0000256" key="18">
    <source>
        <dbReference type="ARBA" id="ARBA00022840"/>
    </source>
</evidence>
<dbReference type="SUPFAM" id="SSF52058">
    <property type="entry name" value="L domain-like"/>
    <property type="match status" value="3"/>
</dbReference>
<evidence type="ECO:0000256" key="17">
    <source>
        <dbReference type="ARBA" id="ARBA00022821"/>
    </source>
</evidence>
<evidence type="ECO:0000256" key="7">
    <source>
        <dbReference type="ARBA" id="ARBA00022525"/>
    </source>
</evidence>
<evidence type="ECO:0000256" key="11">
    <source>
        <dbReference type="ARBA" id="ARBA00022679"/>
    </source>
</evidence>
<reference evidence="30 31" key="1">
    <citation type="journal article" date="2017" name="Plant Biotechnol. J.">
        <title>A comprehensive draft genome sequence for lupin (Lupinus angustifolius), an emerging health food: insights into plant-microbe interactions and legume evolution.</title>
        <authorList>
            <person name="Hane J.K."/>
            <person name="Ming Y."/>
            <person name="Kamphuis L.G."/>
            <person name="Nelson M.N."/>
            <person name="Garg G."/>
            <person name="Atkins C.A."/>
            <person name="Bayer P.E."/>
            <person name="Bravo A."/>
            <person name="Bringans S."/>
            <person name="Cannon S."/>
            <person name="Edwards D."/>
            <person name="Foley R."/>
            <person name="Gao L.L."/>
            <person name="Harrison M.J."/>
            <person name="Huang W."/>
            <person name="Hurgobin B."/>
            <person name="Li S."/>
            <person name="Liu C.W."/>
            <person name="McGrath A."/>
            <person name="Morahan G."/>
            <person name="Murray J."/>
            <person name="Weller J."/>
            <person name="Jian J."/>
            <person name="Singh K.B."/>
        </authorList>
    </citation>
    <scope>NUCLEOTIDE SEQUENCE [LARGE SCALE GENOMIC DNA]</scope>
    <source>
        <strain evidence="31">cv. Tanjil</strain>
        <tissue evidence="30">Whole plant</tissue>
    </source>
</reference>
<dbReference type="FunFam" id="3.80.10.10:FF:000400">
    <property type="entry name" value="Nuclear pore complex protein NUP107"/>
    <property type="match status" value="1"/>
</dbReference>
<accession>A0A394DF02</accession>
<keyword evidence="23" id="KW-0325">Glycoprotein</keyword>
<keyword evidence="19 28" id="KW-1133">Transmembrane helix</keyword>
<evidence type="ECO:0000256" key="21">
    <source>
        <dbReference type="ARBA" id="ARBA00023157"/>
    </source>
</evidence>
<evidence type="ECO:0000256" key="1">
    <source>
        <dbReference type="ARBA" id="ARBA00004170"/>
    </source>
</evidence>
<dbReference type="Pfam" id="PF13855">
    <property type="entry name" value="LRR_8"/>
    <property type="match status" value="1"/>
</dbReference>
<keyword evidence="21" id="KW-1015">Disulfide bond</keyword>
<dbReference type="GO" id="GO:0006952">
    <property type="term" value="P:defense response"/>
    <property type="evidence" value="ECO:0007669"/>
    <property type="project" value="UniProtKB-KW"/>
</dbReference>
<dbReference type="PROSITE" id="PS00109">
    <property type="entry name" value="PROTEIN_KINASE_TYR"/>
    <property type="match status" value="1"/>
</dbReference>
<dbReference type="GO" id="GO:0005886">
    <property type="term" value="C:plasma membrane"/>
    <property type="evidence" value="ECO:0007669"/>
    <property type="project" value="UniProtKB-SubCell"/>
</dbReference>
<keyword evidence="6" id="KW-0134">Cell wall</keyword>
<dbReference type="InterPro" id="IPR003591">
    <property type="entry name" value="Leu-rich_rpt_typical-subtyp"/>
</dbReference>
<evidence type="ECO:0000256" key="19">
    <source>
        <dbReference type="ARBA" id="ARBA00022989"/>
    </source>
</evidence>
<keyword evidence="12 28" id="KW-0812">Transmembrane</keyword>
<evidence type="ECO:0000256" key="26">
    <source>
        <dbReference type="ARBA" id="ARBA00048679"/>
    </source>
</evidence>
<dbReference type="STRING" id="3871.A0A394DF02"/>
<dbReference type="PRINTS" id="PR00019">
    <property type="entry name" value="LEURICHRPT"/>
</dbReference>
<dbReference type="GO" id="GO:0009653">
    <property type="term" value="P:anatomical structure morphogenesis"/>
    <property type="evidence" value="ECO:0007669"/>
    <property type="project" value="UniProtKB-ARBA"/>
</dbReference>
<dbReference type="Gene3D" id="1.10.510.10">
    <property type="entry name" value="Transferase(Phosphotransferase) domain 1"/>
    <property type="match status" value="1"/>
</dbReference>
<evidence type="ECO:0000256" key="13">
    <source>
        <dbReference type="ARBA" id="ARBA00022729"/>
    </source>
</evidence>
<keyword evidence="8" id="KW-0723">Serine/threonine-protein kinase</keyword>
<evidence type="ECO:0000256" key="8">
    <source>
        <dbReference type="ARBA" id="ARBA00022527"/>
    </source>
</evidence>
<organism evidence="30 31">
    <name type="scientific">Lupinus angustifolius</name>
    <name type="common">Narrow-leaved blue lupine</name>
    <dbReference type="NCBI Taxonomy" id="3871"/>
    <lineage>
        <taxon>Eukaryota</taxon>
        <taxon>Viridiplantae</taxon>
        <taxon>Streptophyta</taxon>
        <taxon>Embryophyta</taxon>
        <taxon>Tracheophyta</taxon>
        <taxon>Spermatophyta</taxon>
        <taxon>Magnoliopsida</taxon>
        <taxon>eudicotyledons</taxon>
        <taxon>Gunneridae</taxon>
        <taxon>Pentapetalae</taxon>
        <taxon>rosids</taxon>
        <taxon>fabids</taxon>
        <taxon>Fabales</taxon>
        <taxon>Fabaceae</taxon>
        <taxon>Papilionoideae</taxon>
        <taxon>50 kb inversion clade</taxon>
        <taxon>genistoids sensu lato</taxon>
        <taxon>core genistoids</taxon>
        <taxon>Genisteae</taxon>
        <taxon>Lupinus</taxon>
    </lineage>
</organism>
<evidence type="ECO:0000256" key="24">
    <source>
        <dbReference type="ARBA" id="ARBA00038043"/>
    </source>
</evidence>
<dbReference type="Pfam" id="PF00069">
    <property type="entry name" value="Pkinase"/>
    <property type="match status" value="1"/>
</dbReference>
<dbReference type="Pfam" id="PF23598">
    <property type="entry name" value="LRR_14"/>
    <property type="match status" value="1"/>
</dbReference>
<dbReference type="SUPFAM" id="SSF56112">
    <property type="entry name" value="Protein kinase-like (PK-like)"/>
    <property type="match status" value="1"/>
</dbReference>
<sequence>MTLSISTLILIMIPLSATIIAFSLTTTAAASNLLVSLLNEEANALLSSRWWSDQDITKHCNWSGIVCNEVGSITAISTPLNYSLSGHCLWDINVTAFPNLVHLDLSEMQICGEIPVEISGLMKLTHLDLSHNYFTGKLPITIANLSQLVMLDISYNYMSGAIQQELRVLNKLVTLDLSVNNFIGSIPSSLSHMTSLTHMNLSSNKLDGELPSTLVNLTQLVMFDISYNSIHGGIPYQFSRLTSLMHLNLSCNQLYGELPTTIANLTQLVAFNVSFNSFAGVIPQELGNLKNLVTMDLSGNKFNGSISSSLGNLIQLQNLDLSRNDISGSIPLEIEHLINLKVLDLSDNKISGVIPVHIFANLTQLQNLHLSHNNITGLIPSWIGKLYKLQVLNISHNRLEGSIPLGILIHCNYVQLSYNSLNGSIPTQIGNLTYLDLSYNNLVGRIPEALESVSHMDLSYNSFDDTCCHFCASRYGHEMLIGNDNKRTGHLCNSIAPFFNFTERIVIYIAIGCLICACCVRGGHYIYRDQHREFKNKDRRIIRNGDLFSIWNYDGKIAFEDILKATEDFDIKYCIGTGAYGSVYKAQLPNGKCVALKKLHKTESENESFYRSFCNEVKVLTDIRHRNIIRLYGFCLHNKCMFLVYEYMEKGSLFYNLVSDNEAEELNWRKRVNIIKDIAYALAHMHHHCTPPILHRDISSNNILLNSELQAFVSDFGTARLLHHDLSNQTLVVGTFGYIAPELAYTMTVTTKCDVYSFGVVALETMMGTHPRELISSLSKPCTQNMMVKDILDSRSSLPSLRKDMQDVVLVLTLALACLRPDPKSRPSMQEVANELSVSKGLMHFNLCDISINQMRNQEIYVIGKKLAQL</sequence>
<evidence type="ECO:0000256" key="15">
    <source>
        <dbReference type="ARBA" id="ARBA00022741"/>
    </source>
</evidence>
<dbReference type="Gramene" id="OIW21700">
    <property type="protein sequence ID" value="OIW21700"/>
    <property type="gene ID" value="TanjilG_08103"/>
</dbReference>
<keyword evidence="13" id="KW-0732">Signal</keyword>
<evidence type="ECO:0000313" key="31">
    <source>
        <dbReference type="Proteomes" id="UP000188354"/>
    </source>
</evidence>
<evidence type="ECO:0000256" key="3">
    <source>
        <dbReference type="ARBA" id="ARBA00004236"/>
    </source>
</evidence>
<dbReference type="AlphaFoldDB" id="A0A394DF02"/>
<name>A0A394DF02_LUPAN</name>
<keyword evidence="17" id="KW-0611">Plant defense</keyword>
<protein>
    <recommendedName>
        <fullName evidence="5">non-specific serine/threonine protein kinase</fullName>
        <ecNumber evidence="5">2.7.11.1</ecNumber>
    </recommendedName>
</protein>
<evidence type="ECO:0000256" key="5">
    <source>
        <dbReference type="ARBA" id="ARBA00012513"/>
    </source>
</evidence>
<keyword evidence="9" id="KW-0597">Phosphoprotein</keyword>
<dbReference type="InterPro" id="IPR000719">
    <property type="entry name" value="Prot_kinase_dom"/>
</dbReference>
<evidence type="ECO:0000259" key="29">
    <source>
        <dbReference type="PROSITE" id="PS50011"/>
    </source>
</evidence>
<dbReference type="InterPro" id="IPR011009">
    <property type="entry name" value="Kinase-like_dom_sf"/>
</dbReference>
<evidence type="ECO:0000256" key="25">
    <source>
        <dbReference type="ARBA" id="ARBA00047899"/>
    </source>
</evidence>
<evidence type="ECO:0000256" key="23">
    <source>
        <dbReference type="ARBA" id="ARBA00023180"/>
    </source>
</evidence>
<evidence type="ECO:0000256" key="9">
    <source>
        <dbReference type="ARBA" id="ARBA00022553"/>
    </source>
</evidence>
<evidence type="ECO:0000256" key="20">
    <source>
        <dbReference type="ARBA" id="ARBA00023136"/>
    </source>
</evidence>
<evidence type="ECO:0000256" key="2">
    <source>
        <dbReference type="ARBA" id="ARBA00004191"/>
    </source>
</evidence>
<evidence type="ECO:0000256" key="16">
    <source>
        <dbReference type="ARBA" id="ARBA00022777"/>
    </source>
</evidence>
<keyword evidence="7" id="KW-0964">Secreted</keyword>
<evidence type="ECO:0000256" key="27">
    <source>
        <dbReference type="PROSITE-ProRule" id="PRU10141"/>
    </source>
</evidence>
<evidence type="ECO:0000256" key="22">
    <source>
        <dbReference type="ARBA" id="ARBA00023170"/>
    </source>
</evidence>
<dbReference type="FunFam" id="3.30.200.20:FF:000309">
    <property type="entry name" value="Leucine-rich repeat receptor protein kinase MSP1"/>
    <property type="match status" value="1"/>
</dbReference>
<dbReference type="PROSITE" id="PS50011">
    <property type="entry name" value="PROTEIN_KINASE_DOM"/>
    <property type="match status" value="1"/>
</dbReference>
<feature type="domain" description="Protein kinase" evidence="29">
    <location>
        <begin position="569"/>
        <end position="847"/>
    </location>
</feature>
<dbReference type="InterPro" id="IPR051716">
    <property type="entry name" value="Plant_RL_S/T_kinase"/>
</dbReference>
<keyword evidence="11" id="KW-0808">Transferase</keyword>
<dbReference type="Pfam" id="PF00560">
    <property type="entry name" value="LRR_1"/>
    <property type="match status" value="2"/>
</dbReference>
<keyword evidence="20 28" id="KW-0472">Membrane</keyword>
<dbReference type="GO" id="GO:0005524">
    <property type="term" value="F:ATP binding"/>
    <property type="evidence" value="ECO:0007669"/>
    <property type="project" value="UniProtKB-UniRule"/>
</dbReference>
<dbReference type="InterPro" id="IPR001611">
    <property type="entry name" value="Leu-rich_rpt"/>
</dbReference>
<keyword evidence="18 27" id="KW-0067">ATP-binding</keyword>
<comment type="caution">
    <text evidence="30">The sequence shown here is derived from an EMBL/GenBank/DDBJ whole genome shotgun (WGS) entry which is preliminary data.</text>
</comment>
<dbReference type="EMBL" id="MLAU01030783">
    <property type="protein sequence ID" value="OIW21700.1"/>
    <property type="molecule type" value="Genomic_DNA"/>
</dbReference>
<evidence type="ECO:0000256" key="28">
    <source>
        <dbReference type="SAM" id="Phobius"/>
    </source>
</evidence>
<dbReference type="PANTHER" id="PTHR48053">
    <property type="entry name" value="LEUCINE RICH REPEAT FAMILY PROTEIN, EXPRESSED"/>
    <property type="match status" value="1"/>
</dbReference>
<evidence type="ECO:0000313" key="30">
    <source>
        <dbReference type="EMBL" id="OIW21700.1"/>
    </source>
</evidence>
<evidence type="ECO:0000256" key="6">
    <source>
        <dbReference type="ARBA" id="ARBA00022512"/>
    </source>
</evidence>
<dbReference type="InterPro" id="IPR055414">
    <property type="entry name" value="LRR_R13L4/SHOC2-like"/>
</dbReference>
<comment type="catalytic activity">
    <reaction evidence="25">
        <text>L-threonyl-[protein] + ATP = O-phospho-L-threonyl-[protein] + ADP + H(+)</text>
        <dbReference type="Rhea" id="RHEA:46608"/>
        <dbReference type="Rhea" id="RHEA-COMP:11060"/>
        <dbReference type="Rhea" id="RHEA-COMP:11605"/>
        <dbReference type="ChEBI" id="CHEBI:15378"/>
        <dbReference type="ChEBI" id="CHEBI:30013"/>
        <dbReference type="ChEBI" id="CHEBI:30616"/>
        <dbReference type="ChEBI" id="CHEBI:61977"/>
        <dbReference type="ChEBI" id="CHEBI:456216"/>
        <dbReference type="EC" id="2.7.11.1"/>
    </reaction>
</comment>
<evidence type="ECO:0000256" key="12">
    <source>
        <dbReference type="ARBA" id="ARBA00022692"/>
    </source>
</evidence>
<dbReference type="InterPro" id="IPR008266">
    <property type="entry name" value="Tyr_kinase_AS"/>
</dbReference>
<dbReference type="Gene3D" id="3.30.200.20">
    <property type="entry name" value="Phosphorylase Kinase, domain 1"/>
    <property type="match status" value="1"/>
</dbReference>
<feature type="transmembrane region" description="Helical" evidence="28">
    <location>
        <begin position="505"/>
        <end position="527"/>
    </location>
</feature>
<dbReference type="InterPro" id="IPR017441">
    <property type="entry name" value="Protein_kinase_ATP_BS"/>
</dbReference>
<dbReference type="InterPro" id="IPR032675">
    <property type="entry name" value="LRR_dom_sf"/>
</dbReference>
<dbReference type="Gene3D" id="3.80.10.10">
    <property type="entry name" value="Ribonuclease Inhibitor"/>
    <property type="match status" value="4"/>
</dbReference>
<dbReference type="EC" id="2.7.11.1" evidence="5"/>
<dbReference type="PROSITE" id="PS51450">
    <property type="entry name" value="LRR"/>
    <property type="match status" value="1"/>
</dbReference>
<keyword evidence="10" id="KW-0433">Leucine-rich repeat</keyword>
<gene>
    <name evidence="30" type="ORF">TanjilG_08103</name>
</gene>